<evidence type="ECO:0000256" key="1">
    <source>
        <dbReference type="ARBA" id="ARBA00000085"/>
    </source>
</evidence>
<dbReference type="Proteomes" id="UP001609175">
    <property type="component" value="Unassembled WGS sequence"/>
</dbReference>
<reference evidence="14 15" key="1">
    <citation type="submission" date="2024-10" db="EMBL/GenBank/DDBJ databases">
        <authorList>
            <person name="Riesco R."/>
        </authorList>
    </citation>
    <scope>NUCLEOTIDE SEQUENCE [LARGE SCALE GENOMIC DNA]</scope>
    <source>
        <strain evidence="13 15">NCIMB 15448</strain>
        <strain evidence="11 14">NCIMB 15449</strain>
        <strain evidence="12 16">NCIMB 15450</strain>
    </source>
</reference>
<evidence type="ECO:0000313" key="14">
    <source>
        <dbReference type="Proteomes" id="UP001609175"/>
    </source>
</evidence>
<evidence type="ECO:0000256" key="9">
    <source>
        <dbReference type="SAM" id="Phobius"/>
    </source>
</evidence>
<keyword evidence="9" id="KW-0472">Membrane</keyword>
<keyword evidence="16" id="KW-1185">Reference proteome</keyword>
<evidence type="ECO:0000313" key="11">
    <source>
        <dbReference type="EMBL" id="MFH5211021.1"/>
    </source>
</evidence>
<keyword evidence="9" id="KW-1133">Transmembrane helix</keyword>
<dbReference type="Pfam" id="PF07730">
    <property type="entry name" value="HisKA_3"/>
    <property type="match status" value="1"/>
</dbReference>
<evidence type="ECO:0000256" key="2">
    <source>
        <dbReference type="ARBA" id="ARBA00012438"/>
    </source>
</evidence>
<accession>A0ABW7KB38</accession>
<dbReference type="Proteomes" id="UP001609219">
    <property type="component" value="Unassembled WGS sequence"/>
</dbReference>
<name>A0ABW7KB38_9NOCA</name>
<evidence type="ECO:0000256" key="4">
    <source>
        <dbReference type="ARBA" id="ARBA00022679"/>
    </source>
</evidence>
<feature type="transmembrane region" description="Helical" evidence="9">
    <location>
        <begin position="73"/>
        <end position="91"/>
    </location>
</feature>
<dbReference type="EMBL" id="JBIMSO010000068">
    <property type="protein sequence ID" value="MFH5211021.1"/>
    <property type="molecule type" value="Genomic_DNA"/>
</dbReference>
<evidence type="ECO:0000256" key="3">
    <source>
        <dbReference type="ARBA" id="ARBA00022553"/>
    </source>
</evidence>
<feature type="transmembrane region" description="Helical" evidence="9">
    <location>
        <begin position="98"/>
        <end position="128"/>
    </location>
</feature>
<keyword evidence="5" id="KW-0547">Nucleotide-binding</keyword>
<gene>
    <name evidence="13" type="ORF">ACHIPV_29450</name>
    <name evidence="11" type="ORF">ACHIPZ_22830</name>
    <name evidence="12" type="ORF">ACHIRB_27695</name>
</gene>
<comment type="catalytic activity">
    <reaction evidence="1">
        <text>ATP + protein L-histidine = ADP + protein N-phospho-L-histidine.</text>
        <dbReference type="EC" id="2.7.13.3"/>
    </reaction>
</comment>
<keyword evidence="8" id="KW-0902">Two-component regulatory system</keyword>
<keyword evidence="9" id="KW-0812">Transmembrane</keyword>
<dbReference type="EMBL" id="JBIMSN010000142">
    <property type="protein sequence ID" value="MFH5232326.1"/>
    <property type="molecule type" value="Genomic_DNA"/>
</dbReference>
<feature type="transmembrane region" description="Helical" evidence="9">
    <location>
        <begin position="22"/>
        <end position="39"/>
    </location>
</feature>
<feature type="transmembrane region" description="Helical" evidence="9">
    <location>
        <begin position="140"/>
        <end position="162"/>
    </location>
</feature>
<evidence type="ECO:0000313" key="16">
    <source>
        <dbReference type="Proteomes" id="UP001609219"/>
    </source>
</evidence>
<dbReference type="Gene3D" id="1.20.5.1930">
    <property type="match status" value="1"/>
</dbReference>
<organism evidence="12 16">
    <name type="scientific">Antrihabitans spumae</name>
    <dbReference type="NCBI Taxonomy" id="3373370"/>
    <lineage>
        <taxon>Bacteria</taxon>
        <taxon>Bacillati</taxon>
        <taxon>Actinomycetota</taxon>
        <taxon>Actinomycetes</taxon>
        <taxon>Mycobacteriales</taxon>
        <taxon>Nocardiaceae</taxon>
        <taxon>Antrihabitans</taxon>
    </lineage>
</organism>
<dbReference type="InterPro" id="IPR050482">
    <property type="entry name" value="Sensor_HK_TwoCompSys"/>
</dbReference>
<dbReference type="CDD" id="cd16917">
    <property type="entry name" value="HATPase_UhpB-NarQ-NarX-like"/>
    <property type="match status" value="1"/>
</dbReference>
<evidence type="ECO:0000313" key="12">
    <source>
        <dbReference type="EMBL" id="MFH5232326.1"/>
    </source>
</evidence>
<keyword evidence="3" id="KW-0597">Phosphoprotein</keyword>
<evidence type="ECO:0000313" key="15">
    <source>
        <dbReference type="Proteomes" id="UP001609176"/>
    </source>
</evidence>
<dbReference type="InterPro" id="IPR011712">
    <property type="entry name" value="Sig_transdc_His_kin_sub3_dim/P"/>
</dbReference>
<dbReference type="SUPFAM" id="SSF55874">
    <property type="entry name" value="ATPase domain of HSP90 chaperone/DNA topoisomerase II/histidine kinase"/>
    <property type="match status" value="1"/>
</dbReference>
<dbReference type="Gene3D" id="3.30.565.10">
    <property type="entry name" value="Histidine kinase-like ATPase, C-terminal domain"/>
    <property type="match status" value="1"/>
</dbReference>
<dbReference type="GO" id="GO:0016301">
    <property type="term" value="F:kinase activity"/>
    <property type="evidence" value="ECO:0007669"/>
    <property type="project" value="UniProtKB-KW"/>
</dbReference>
<proteinExistence type="predicted"/>
<dbReference type="InterPro" id="IPR036890">
    <property type="entry name" value="HATPase_C_sf"/>
</dbReference>
<evidence type="ECO:0000256" key="8">
    <source>
        <dbReference type="ARBA" id="ARBA00023012"/>
    </source>
</evidence>
<evidence type="ECO:0000313" key="13">
    <source>
        <dbReference type="EMBL" id="MFH5245958.1"/>
    </source>
</evidence>
<dbReference type="PANTHER" id="PTHR24421:SF10">
    <property type="entry name" value="NITRATE_NITRITE SENSOR PROTEIN NARQ"/>
    <property type="match status" value="1"/>
</dbReference>
<dbReference type="Proteomes" id="UP001609176">
    <property type="component" value="Unassembled WGS sequence"/>
</dbReference>
<protein>
    <recommendedName>
        <fullName evidence="2">histidine kinase</fullName>
        <ecNumber evidence="2">2.7.13.3</ecNumber>
    </recommendedName>
</protein>
<evidence type="ECO:0000256" key="5">
    <source>
        <dbReference type="ARBA" id="ARBA00022741"/>
    </source>
</evidence>
<feature type="domain" description="Signal transduction histidine kinase subgroup 3 dimerisation and phosphoacceptor" evidence="10">
    <location>
        <begin position="180"/>
        <end position="245"/>
    </location>
</feature>
<dbReference type="RefSeq" id="WP_395117169.1">
    <property type="nucleotide sequence ID" value="NZ_JBIMSN010000142.1"/>
</dbReference>
<dbReference type="PANTHER" id="PTHR24421">
    <property type="entry name" value="NITRATE/NITRITE SENSOR PROTEIN NARX-RELATED"/>
    <property type="match status" value="1"/>
</dbReference>
<keyword evidence="4" id="KW-0808">Transferase</keyword>
<comment type="caution">
    <text evidence="12">The sequence shown here is derived from an EMBL/GenBank/DDBJ whole genome shotgun (WGS) entry which is preliminary data.</text>
</comment>
<dbReference type="EMBL" id="JBIMSP010000114">
    <property type="protein sequence ID" value="MFH5245958.1"/>
    <property type="molecule type" value="Genomic_DNA"/>
</dbReference>
<sequence>MRVTDRLSTTLAARGFDYPRQYVWLVPLVLCGTVLGVLIQRNAFSPPGIVALAGSAVVAECVLSILVGWNSHLAFVTINVVAAYIFMRHPVDMDLTPVLLITMTIAVAATASARASLLATAAAVATLALSHFANHQVRNLYIAGVLFAWLAGYMMLTQLRLLQQERVTQASRSAEAAGDERRRIAREVHDVVAHSLSITLLHLTGARRALQEDRDIDDAIDALADAERIGRQAMNDIRRTVGLLDTGPSTIAPEPNIGDITDLVADFQRAGLPVAYACAGNTELVTAATGLGLYRIAQESLANVAKHSPGSRTDVAVTISPVAVELSIGNHPCATSESAGGSGLDGMRRRAQLLGGTLTAGPDGSGWLVHSVLPLRLGESDCPLGLVGPQ</sequence>
<evidence type="ECO:0000259" key="10">
    <source>
        <dbReference type="Pfam" id="PF07730"/>
    </source>
</evidence>
<evidence type="ECO:0000256" key="6">
    <source>
        <dbReference type="ARBA" id="ARBA00022777"/>
    </source>
</evidence>
<keyword evidence="7" id="KW-0067">ATP-binding</keyword>
<dbReference type="EC" id="2.7.13.3" evidence="2"/>
<evidence type="ECO:0000256" key="7">
    <source>
        <dbReference type="ARBA" id="ARBA00022840"/>
    </source>
</evidence>
<keyword evidence="6 12" id="KW-0418">Kinase</keyword>